<dbReference type="RefSeq" id="WP_070968199.1">
    <property type="nucleotide sequence ID" value="NZ_CP017715.1"/>
</dbReference>
<dbReference type="Proteomes" id="UP000177445">
    <property type="component" value="Chromosome"/>
</dbReference>
<dbReference type="AlphaFoldDB" id="A0A1D9GKB8"/>
<evidence type="ECO:0000313" key="1">
    <source>
        <dbReference type="EMBL" id="AOY88087.1"/>
    </source>
</evidence>
<keyword evidence="2" id="KW-1185">Reference proteome</keyword>
<accession>A0A1D9GKB8</accession>
<evidence type="ECO:0000313" key="2">
    <source>
        <dbReference type="Proteomes" id="UP000177445"/>
    </source>
</evidence>
<dbReference type="EMBL" id="CP017715">
    <property type="protein sequence ID" value="AOY88087.1"/>
    <property type="molecule type" value="Genomic_DNA"/>
</dbReference>
<proteinExistence type="predicted"/>
<organism evidence="1 2">
    <name type="scientific">Marinobacter salinus</name>
    <dbReference type="NCBI Taxonomy" id="1874317"/>
    <lineage>
        <taxon>Bacteria</taxon>
        <taxon>Pseudomonadati</taxon>
        <taxon>Pseudomonadota</taxon>
        <taxon>Gammaproteobacteria</taxon>
        <taxon>Pseudomonadales</taxon>
        <taxon>Marinobacteraceae</taxon>
        <taxon>Marinobacter</taxon>
    </lineage>
</organism>
<dbReference type="OrthoDB" id="7871407at2"/>
<protein>
    <recommendedName>
        <fullName evidence="3">SPOR domain-containing protein</fullName>
    </recommendedName>
</protein>
<sequence>MNKTINGAYDNHDQAKNAWDDLIATGIPRDNIFIDEEAKVVKVSVPAETEREILEIFGRHKLH</sequence>
<reference evidence="1 2" key="1">
    <citation type="submission" date="2016-10" db="EMBL/GenBank/DDBJ databases">
        <title>Marinobacter salinus sp. nov., a moderately halophilic bacterium isolated from a tidal flat environment.</title>
        <authorList>
            <person name="Park S.-J."/>
        </authorList>
    </citation>
    <scope>NUCLEOTIDE SEQUENCE [LARGE SCALE GENOMIC DNA]</scope>
    <source>
        <strain evidence="1 2">Hb8</strain>
    </source>
</reference>
<name>A0A1D9GKB8_9GAMM</name>
<gene>
    <name evidence="1" type="ORF">BKP64_07835</name>
</gene>
<dbReference type="KEGG" id="msq:BKP64_07835"/>
<evidence type="ECO:0008006" key="3">
    <source>
        <dbReference type="Google" id="ProtNLM"/>
    </source>
</evidence>